<proteinExistence type="predicted"/>
<evidence type="ECO:0000313" key="1">
    <source>
        <dbReference type="EMBL" id="ETN75499.1"/>
    </source>
</evidence>
<organism evidence="1 2">
    <name type="scientific">Necator americanus</name>
    <name type="common">Human hookworm</name>
    <dbReference type="NCBI Taxonomy" id="51031"/>
    <lineage>
        <taxon>Eukaryota</taxon>
        <taxon>Metazoa</taxon>
        <taxon>Ecdysozoa</taxon>
        <taxon>Nematoda</taxon>
        <taxon>Chromadorea</taxon>
        <taxon>Rhabditida</taxon>
        <taxon>Rhabditina</taxon>
        <taxon>Rhabditomorpha</taxon>
        <taxon>Strongyloidea</taxon>
        <taxon>Ancylostomatidae</taxon>
        <taxon>Bunostominae</taxon>
        <taxon>Necator</taxon>
    </lineage>
</organism>
<reference evidence="2" key="1">
    <citation type="journal article" date="2014" name="Nat. Genet.">
        <title>Genome of the human hookworm Necator americanus.</title>
        <authorList>
            <person name="Tang Y.T."/>
            <person name="Gao X."/>
            <person name="Rosa B.A."/>
            <person name="Abubucker S."/>
            <person name="Hallsworth-Pepin K."/>
            <person name="Martin J."/>
            <person name="Tyagi R."/>
            <person name="Heizer E."/>
            <person name="Zhang X."/>
            <person name="Bhonagiri-Palsikar V."/>
            <person name="Minx P."/>
            <person name="Warren W.C."/>
            <person name="Wang Q."/>
            <person name="Zhan B."/>
            <person name="Hotez P.J."/>
            <person name="Sternberg P.W."/>
            <person name="Dougall A."/>
            <person name="Gaze S.T."/>
            <person name="Mulvenna J."/>
            <person name="Sotillo J."/>
            <person name="Ranganathan S."/>
            <person name="Rabelo E.M."/>
            <person name="Wilson R.K."/>
            <person name="Felgner P.L."/>
            <person name="Bethony J."/>
            <person name="Hawdon J.M."/>
            <person name="Gasser R.B."/>
            <person name="Loukas A."/>
            <person name="Mitreva M."/>
        </authorList>
    </citation>
    <scope>NUCLEOTIDE SEQUENCE [LARGE SCALE GENOMIC DNA]</scope>
</reference>
<dbReference type="Proteomes" id="UP000053676">
    <property type="component" value="Unassembled WGS sequence"/>
</dbReference>
<dbReference type="EMBL" id="KI660292">
    <property type="protein sequence ID" value="ETN75499.1"/>
    <property type="molecule type" value="Genomic_DNA"/>
</dbReference>
<sequence>MLCDGLKAMEWEGGVGRRAISDVKTCRMNDSCRIKLIYLINPSITISKEEIRIRPEKLN</sequence>
<accession>W2T1Q0</accession>
<dbReference type="AlphaFoldDB" id="W2T1Q0"/>
<protein>
    <submittedName>
        <fullName evidence="1">Uncharacterized protein</fullName>
    </submittedName>
</protein>
<evidence type="ECO:0000313" key="2">
    <source>
        <dbReference type="Proteomes" id="UP000053676"/>
    </source>
</evidence>
<name>W2T1Q0_NECAM</name>
<dbReference type="KEGG" id="nai:NECAME_12328"/>
<keyword evidence="2" id="KW-1185">Reference proteome</keyword>
<gene>
    <name evidence="1" type="ORF">NECAME_12328</name>
</gene>